<dbReference type="Proteomes" id="UP000536604">
    <property type="component" value="Unassembled WGS sequence"/>
</dbReference>
<evidence type="ECO:0000313" key="2">
    <source>
        <dbReference type="EMBL" id="MBB6120092.1"/>
    </source>
</evidence>
<sequence length="56" mass="6037">MAAFPETRPLPLQRPSDHDRAEHEAAREPVVLADALADVVATLSSLDPDLSPPPRP</sequence>
<gene>
    <name evidence="2" type="ORF">FHS13_002043</name>
</gene>
<feature type="compositionally biased region" description="Basic and acidic residues" evidence="1">
    <location>
        <begin position="15"/>
        <end position="27"/>
    </location>
</feature>
<reference evidence="2 3" key="1">
    <citation type="submission" date="2020-08" db="EMBL/GenBank/DDBJ databases">
        <title>Genomic Encyclopedia of Type Strains, Phase III (KMG-III): the genomes of soil and plant-associated and newly described type strains.</title>
        <authorList>
            <person name="Whitman W."/>
        </authorList>
    </citation>
    <scope>NUCLEOTIDE SEQUENCE [LARGE SCALE GENOMIC DNA]</scope>
    <source>
        <strain evidence="2 3">CECT 8712</strain>
    </source>
</reference>
<dbReference type="RefSeq" id="WP_184290770.1">
    <property type="nucleotide sequence ID" value="NZ_JACHJO010000005.1"/>
</dbReference>
<comment type="caution">
    <text evidence="2">The sequence shown here is derived from an EMBL/GenBank/DDBJ whole genome shotgun (WGS) entry which is preliminary data.</text>
</comment>
<evidence type="ECO:0000256" key="1">
    <source>
        <dbReference type="SAM" id="MobiDB-lite"/>
    </source>
</evidence>
<keyword evidence="3" id="KW-1185">Reference proteome</keyword>
<protein>
    <submittedName>
        <fullName evidence="2">Uncharacterized protein</fullName>
    </submittedName>
</protein>
<name>A0A841IPR3_9ACTN</name>
<dbReference type="EMBL" id="JACHJO010000005">
    <property type="protein sequence ID" value="MBB6120092.1"/>
    <property type="molecule type" value="Genomic_DNA"/>
</dbReference>
<evidence type="ECO:0000313" key="3">
    <source>
        <dbReference type="Proteomes" id="UP000536604"/>
    </source>
</evidence>
<organism evidence="2 3">
    <name type="scientific">Nocardiopsis algeriensis</name>
    <dbReference type="NCBI Taxonomy" id="1478215"/>
    <lineage>
        <taxon>Bacteria</taxon>
        <taxon>Bacillati</taxon>
        <taxon>Actinomycetota</taxon>
        <taxon>Actinomycetes</taxon>
        <taxon>Streptosporangiales</taxon>
        <taxon>Nocardiopsidaceae</taxon>
        <taxon>Nocardiopsis</taxon>
    </lineage>
</organism>
<feature type="region of interest" description="Disordered" evidence="1">
    <location>
        <begin position="1"/>
        <end position="28"/>
    </location>
</feature>
<proteinExistence type="predicted"/>
<dbReference type="AlphaFoldDB" id="A0A841IPR3"/>
<accession>A0A841IPR3</accession>